<feature type="transmembrane region" description="Helical" evidence="17">
    <location>
        <begin position="75"/>
        <end position="97"/>
    </location>
</feature>
<dbReference type="PROSITE" id="PS00217">
    <property type="entry name" value="SUGAR_TRANSPORT_2"/>
    <property type="match status" value="1"/>
</dbReference>
<feature type="transmembrane region" description="Helical" evidence="17">
    <location>
        <begin position="385"/>
        <end position="409"/>
    </location>
</feature>
<comment type="catalytic activity">
    <reaction evidence="1">
        <text>D-fructose(out) = D-fructose(in)</text>
        <dbReference type="Rhea" id="RHEA:60372"/>
        <dbReference type="ChEBI" id="CHEBI:37721"/>
    </reaction>
</comment>
<keyword evidence="6" id="KW-1003">Cell membrane</keyword>
<evidence type="ECO:0000256" key="13">
    <source>
        <dbReference type="ARBA" id="ARBA00067382"/>
    </source>
</evidence>
<dbReference type="GO" id="GO:0005886">
    <property type="term" value="C:plasma membrane"/>
    <property type="evidence" value="ECO:0007669"/>
    <property type="project" value="UniProtKB-SubCell"/>
</dbReference>
<feature type="transmembrane region" description="Helical" evidence="17">
    <location>
        <begin position="333"/>
        <end position="353"/>
    </location>
</feature>
<keyword evidence="20" id="KW-1185">Reference proteome</keyword>
<comment type="catalytic activity">
    <reaction evidence="11">
        <text>alpha,alpha-trehalose(in) = alpha,alpha-trehalose(out)</text>
        <dbReference type="Rhea" id="RHEA:17629"/>
        <dbReference type="ChEBI" id="CHEBI:16551"/>
    </reaction>
</comment>
<evidence type="ECO:0000259" key="18">
    <source>
        <dbReference type="PROSITE" id="PS50850"/>
    </source>
</evidence>
<organism evidence="19 20">
    <name type="scientific">Callorhinchus milii</name>
    <name type="common">Ghost shark</name>
    <dbReference type="NCBI Taxonomy" id="7868"/>
    <lineage>
        <taxon>Eukaryota</taxon>
        <taxon>Metazoa</taxon>
        <taxon>Chordata</taxon>
        <taxon>Craniata</taxon>
        <taxon>Vertebrata</taxon>
        <taxon>Chondrichthyes</taxon>
        <taxon>Holocephali</taxon>
        <taxon>Chimaeriformes</taxon>
        <taxon>Callorhinchidae</taxon>
        <taxon>Callorhinchus</taxon>
    </lineage>
</organism>
<dbReference type="OrthoDB" id="6612291at2759"/>
<evidence type="ECO:0000313" key="19">
    <source>
        <dbReference type="Ensembl" id="ENSCMIP00000039540.1"/>
    </source>
</evidence>
<dbReference type="PRINTS" id="PR00171">
    <property type="entry name" value="SUGRTRNSPORT"/>
</dbReference>
<feature type="transmembrane region" description="Helical" evidence="17">
    <location>
        <begin position="450"/>
        <end position="472"/>
    </location>
</feature>
<keyword evidence="10" id="KW-0325">Glycoprotein</keyword>
<dbReference type="PANTHER" id="PTHR48021">
    <property type="match status" value="1"/>
</dbReference>
<comment type="catalytic activity">
    <reaction evidence="3">
        <text>L-dehydroascorbate(out) = L-dehydroascorbate(in)</text>
        <dbReference type="Rhea" id="RHEA:60380"/>
        <dbReference type="ChEBI" id="CHEBI:58539"/>
    </reaction>
</comment>
<dbReference type="InParanoid" id="A0A4W3K5V2"/>
<dbReference type="FunFam" id="1.20.1250.20:FF:000055">
    <property type="entry name" value="Facilitated trehalose transporter Tret1-2 homolog"/>
    <property type="match status" value="1"/>
</dbReference>
<evidence type="ECO:0000256" key="8">
    <source>
        <dbReference type="ARBA" id="ARBA00022989"/>
    </source>
</evidence>
<accession>A0A4W3K5V2</accession>
<dbReference type="PROSITE" id="PS00216">
    <property type="entry name" value="SUGAR_TRANSPORT_1"/>
    <property type="match status" value="2"/>
</dbReference>
<dbReference type="InterPro" id="IPR005829">
    <property type="entry name" value="Sugar_transporter_CS"/>
</dbReference>
<feature type="domain" description="Major facilitator superfamily (MFS) profile" evidence="18">
    <location>
        <begin position="31"/>
        <end position="476"/>
    </location>
</feature>
<comment type="catalytic activity">
    <reaction evidence="2">
        <text>D-glucose(out) = D-glucose(in)</text>
        <dbReference type="Rhea" id="RHEA:60376"/>
        <dbReference type="ChEBI" id="CHEBI:4167"/>
    </reaction>
</comment>
<evidence type="ECO:0000256" key="7">
    <source>
        <dbReference type="ARBA" id="ARBA00022692"/>
    </source>
</evidence>
<feature type="transmembrane region" description="Helical" evidence="17">
    <location>
        <begin position="130"/>
        <end position="151"/>
    </location>
</feature>
<dbReference type="GO" id="GO:0033300">
    <property type="term" value="F:dehydroascorbic acid transmembrane transporter activity"/>
    <property type="evidence" value="ECO:0007669"/>
    <property type="project" value="UniProtKB-ARBA"/>
</dbReference>
<evidence type="ECO:0000256" key="1">
    <source>
        <dbReference type="ARBA" id="ARBA00000590"/>
    </source>
</evidence>
<evidence type="ECO:0000313" key="20">
    <source>
        <dbReference type="Proteomes" id="UP000314986"/>
    </source>
</evidence>
<dbReference type="PROSITE" id="PS50850">
    <property type="entry name" value="MFS"/>
    <property type="match status" value="1"/>
</dbReference>
<dbReference type="InterPro" id="IPR020846">
    <property type="entry name" value="MFS_dom"/>
</dbReference>
<evidence type="ECO:0000256" key="10">
    <source>
        <dbReference type="ARBA" id="ARBA00023180"/>
    </source>
</evidence>
<dbReference type="InterPro" id="IPR003663">
    <property type="entry name" value="Sugar/inositol_transpt"/>
</dbReference>
<dbReference type="SUPFAM" id="SSF103473">
    <property type="entry name" value="MFS general substrate transporter"/>
    <property type="match status" value="1"/>
</dbReference>
<evidence type="ECO:0000256" key="4">
    <source>
        <dbReference type="ARBA" id="ARBA00004651"/>
    </source>
</evidence>
<dbReference type="InterPro" id="IPR005828">
    <property type="entry name" value="MFS_sugar_transport-like"/>
</dbReference>
<reference evidence="20" key="1">
    <citation type="journal article" date="2006" name="Science">
        <title>Ancient noncoding elements conserved in the human genome.</title>
        <authorList>
            <person name="Venkatesh B."/>
            <person name="Kirkness E.F."/>
            <person name="Loh Y.H."/>
            <person name="Halpern A.L."/>
            <person name="Lee A.P."/>
            <person name="Johnson J."/>
            <person name="Dandona N."/>
            <person name="Viswanathan L.D."/>
            <person name="Tay A."/>
            <person name="Venter J.C."/>
            <person name="Strausberg R.L."/>
            <person name="Brenner S."/>
        </authorList>
    </citation>
    <scope>NUCLEOTIDE SEQUENCE [LARGE SCALE GENOMIC DNA]</scope>
</reference>
<reference evidence="20" key="3">
    <citation type="journal article" date="2014" name="Nature">
        <title>Elephant shark genome provides unique insights into gnathostome evolution.</title>
        <authorList>
            <consortium name="International Elephant Shark Genome Sequencing Consortium"/>
            <person name="Venkatesh B."/>
            <person name="Lee A.P."/>
            <person name="Ravi V."/>
            <person name="Maurya A.K."/>
            <person name="Lian M.M."/>
            <person name="Swann J.B."/>
            <person name="Ohta Y."/>
            <person name="Flajnik M.F."/>
            <person name="Sutoh Y."/>
            <person name="Kasahara M."/>
            <person name="Hoon S."/>
            <person name="Gangu V."/>
            <person name="Roy S.W."/>
            <person name="Irimia M."/>
            <person name="Korzh V."/>
            <person name="Kondrychyn I."/>
            <person name="Lim Z.W."/>
            <person name="Tay B.H."/>
            <person name="Tohari S."/>
            <person name="Kong K.W."/>
            <person name="Ho S."/>
            <person name="Lorente-Galdos B."/>
            <person name="Quilez J."/>
            <person name="Marques-Bonet T."/>
            <person name="Raney B.J."/>
            <person name="Ingham P.W."/>
            <person name="Tay A."/>
            <person name="Hillier L.W."/>
            <person name="Minx P."/>
            <person name="Boehm T."/>
            <person name="Wilson R.K."/>
            <person name="Brenner S."/>
            <person name="Warren W.C."/>
        </authorList>
    </citation>
    <scope>NUCLEOTIDE SEQUENCE [LARGE SCALE GENOMIC DNA]</scope>
</reference>
<comment type="function">
    <text evidence="12">Insulin-regulated facilitative hexose transporter that mediates the transport of glucose and fructose. Facilitates hepatic influx of dietary trehalose, which in turn inhibits glucose and fructose influx triggering a starvation signal and hepatic autophagy through activation of AMPK and ULK1. Also able to mediate the transport of dehydroascorbate.</text>
</comment>
<keyword evidence="7 17" id="KW-0812">Transmembrane</keyword>
<dbReference type="RefSeq" id="XP_007909673.1">
    <property type="nucleotide sequence ID" value="XM_007911482.2"/>
</dbReference>
<feature type="transmembrane region" description="Helical" evidence="17">
    <location>
        <begin position="307"/>
        <end position="326"/>
    </location>
</feature>
<evidence type="ECO:0000256" key="16">
    <source>
        <dbReference type="RuleBase" id="RU003346"/>
    </source>
</evidence>
<protein>
    <recommendedName>
        <fullName evidence="13">Solute carrier family 2, facilitated glucose transporter member 8</fullName>
    </recommendedName>
    <alternativeName>
        <fullName evidence="14">Glucose transporter type 8</fullName>
    </alternativeName>
    <alternativeName>
        <fullName evidence="15">Glucose transporter type X1</fullName>
    </alternativeName>
</protein>
<comment type="subcellular location">
    <subcellularLocation>
        <location evidence="4">Cell membrane</location>
        <topology evidence="4">Multi-pass membrane protein</topology>
    </subcellularLocation>
</comment>
<evidence type="ECO:0000256" key="6">
    <source>
        <dbReference type="ARBA" id="ARBA00022475"/>
    </source>
</evidence>
<gene>
    <name evidence="19" type="primary">LOC103190628</name>
</gene>
<sequence length="493" mass="53740">MSAEEHRPLLAGASVIGSEGEHYFSNVRNRNLYLATFAAVLGPLSFGFVLGYSSPAIPDLQKSPNPNIKLDSTQASWFASLITLGAALGGIVGGWMIDKIGRKLSLMMSAVPFVFGFTMIIAAQNVGMLYGGRVLTGLASGLTSLVVPVYISEMAHPRVRGTLGSCVQLMVVVGILGAYAAGMGLAWRWLAVLSSIPPTAMLLLMCFMPETPRYLLSKNKRSEALHALEWLRGPDVNHEWECEQIEASCDQQDASLSLAELKNPEIYKPFGVGIFMMLFQQLSGINAVMFYAESIFEQANFKNSSEGSVIVGLVQVFFTAVAALVMDKAGRKALLVISGLTMTVSTTLFGVYFKVWHTHVNNFVPNGTDLLAVQNAVEATHSPTWLPLVCLILFIAGFAIGFGPVPWLIMSEIFPVRARGPASGVCVVVNWMGAFLVTKEFQNLLDNITPYGTFWLFGSFCFLSIFFTIFFVPETKGKSLEQIENHFKGIPRA</sequence>
<dbReference type="InterPro" id="IPR050549">
    <property type="entry name" value="MFS_Trehalose_Transporter"/>
</dbReference>
<dbReference type="Gene3D" id="1.20.1250.20">
    <property type="entry name" value="MFS general substrate transporter like domains"/>
    <property type="match status" value="1"/>
</dbReference>
<evidence type="ECO:0000256" key="14">
    <source>
        <dbReference type="ARBA" id="ARBA00077395"/>
    </source>
</evidence>
<reference evidence="20" key="2">
    <citation type="journal article" date="2007" name="PLoS Biol.">
        <title>Survey sequencing and comparative analysis of the elephant shark (Callorhinchus milii) genome.</title>
        <authorList>
            <person name="Venkatesh B."/>
            <person name="Kirkness E.F."/>
            <person name="Loh Y.H."/>
            <person name="Halpern A.L."/>
            <person name="Lee A.P."/>
            <person name="Johnson J."/>
            <person name="Dandona N."/>
            <person name="Viswanathan L.D."/>
            <person name="Tay A."/>
            <person name="Venter J.C."/>
            <person name="Strausberg R.L."/>
            <person name="Brenner S."/>
        </authorList>
    </citation>
    <scope>NUCLEOTIDE SEQUENCE [LARGE SCALE GENOMIC DNA]</scope>
</reference>
<evidence type="ECO:0000256" key="17">
    <source>
        <dbReference type="SAM" id="Phobius"/>
    </source>
</evidence>
<dbReference type="STRING" id="7868.ENSCMIP00000039540"/>
<dbReference type="InterPro" id="IPR036259">
    <property type="entry name" value="MFS_trans_sf"/>
</dbReference>
<dbReference type="AlphaFoldDB" id="A0A4W3K5V2"/>
<feature type="transmembrane region" description="Helical" evidence="17">
    <location>
        <begin position="104"/>
        <end position="124"/>
    </location>
</feature>
<dbReference type="OMA" id="YWIDYGT"/>
<dbReference type="NCBIfam" id="TIGR00879">
    <property type="entry name" value="SP"/>
    <property type="match status" value="1"/>
</dbReference>
<dbReference type="GO" id="GO:1904659">
    <property type="term" value="P:D-glucose transmembrane transport"/>
    <property type="evidence" value="ECO:0007669"/>
    <property type="project" value="TreeGrafter"/>
</dbReference>
<feature type="transmembrane region" description="Helical" evidence="17">
    <location>
        <begin position="32"/>
        <end position="55"/>
    </location>
</feature>
<evidence type="ECO:0000256" key="15">
    <source>
        <dbReference type="ARBA" id="ARBA00080242"/>
    </source>
</evidence>
<evidence type="ECO:0000256" key="12">
    <source>
        <dbReference type="ARBA" id="ARBA00059062"/>
    </source>
</evidence>
<evidence type="ECO:0000256" key="2">
    <source>
        <dbReference type="ARBA" id="ARBA00000618"/>
    </source>
</evidence>
<dbReference type="GeneTree" id="ENSGT00940000158795"/>
<dbReference type="KEGG" id="cmk:103190628"/>
<evidence type="ECO:0000256" key="5">
    <source>
        <dbReference type="ARBA" id="ARBA00007004"/>
    </source>
</evidence>
<dbReference type="Ensembl" id="ENSCMIT00000040110.1">
    <property type="protein sequence ID" value="ENSCMIP00000039540.1"/>
    <property type="gene ID" value="ENSCMIG00000016573.1"/>
</dbReference>
<feature type="transmembrane region" description="Helical" evidence="17">
    <location>
        <begin position="163"/>
        <end position="181"/>
    </location>
</feature>
<dbReference type="Proteomes" id="UP000314986">
    <property type="component" value="Unassembled WGS sequence"/>
</dbReference>
<proteinExistence type="inferred from homology"/>
<feature type="transmembrane region" description="Helical" evidence="17">
    <location>
        <begin position="421"/>
        <end position="438"/>
    </location>
</feature>
<keyword evidence="16" id="KW-0813">Transport</keyword>
<name>A0A4W3K5V2_CALMI</name>
<dbReference type="FunCoup" id="A0A4W3K5V2">
    <property type="interactions" value="233"/>
</dbReference>
<keyword evidence="9 17" id="KW-0472">Membrane</keyword>
<comment type="similarity">
    <text evidence="5">Belongs to the major facilitator superfamily. Sugar transporter (TC 2.A.1.1) family. Glucose transporter subfamily.</text>
</comment>
<evidence type="ECO:0000256" key="11">
    <source>
        <dbReference type="ARBA" id="ARBA00052140"/>
    </source>
</evidence>
<feature type="transmembrane region" description="Helical" evidence="17">
    <location>
        <begin position="187"/>
        <end position="208"/>
    </location>
</feature>
<dbReference type="GeneID" id="103190628"/>
<reference evidence="19" key="5">
    <citation type="submission" date="2025-09" db="UniProtKB">
        <authorList>
            <consortium name="Ensembl"/>
        </authorList>
    </citation>
    <scope>IDENTIFICATION</scope>
</reference>
<feature type="transmembrane region" description="Helical" evidence="17">
    <location>
        <begin position="270"/>
        <end position="292"/>
    </location>
</feature>
<evidence type="ECO:0000256" key="9">
    <source>
        <dbReference type="ARBA" id="ARBA00023136"/>
    </source>
</evidence>
<dbReference type="PANTHER" id="PTHR48021:SF18">
    <property type="entry name" value="SOLUTE CARRIER FAMILY 2, FACILITATED GLUCOSE TRANSPORTER MEMBER 8"/>
    <property type="match status" value="1"/>
</dbReference>
<keyword evidence="8 17" id="KW-1133">Transmembrane helix</keyword>
<evidence type="ECO:0000256" key="3">
    <source>
        <dbReference type="ARBA" id="ARBA00001787"/>
    </source>
</evidence>
<dbReference type="Pfam" id="PF00083">
    <property type="entry name" value="Sugar_tr"/>
    <property type="match status" value="1"/>
</dbReference>
<reference evidence="19" key="4">
    <citation type="submission" date="2025-08" db="UniProtKB">
        <authorList>
            <consortium name="Ensembl"/>
        </authorList>
    </citation>
    <scope>IDENTIFICATION</scope>
</reference>